<dbReference type="OrthoDB" id="240216at2759"/>
<protein>
    <recommendedName>
        <fullName evidence="17">Carnitine O-acetyltransferase, mitochondrial</fullName>
        <ecNumber evidence="16">2.3.1.7</ecNumber>
    </recommendedName>
</protein>
<dbReference type="EMBL" id="KV454477">
    <property type="protein sequence ID" value="ODV62208.1"/>
    <property type="molecule type" value="Genomic_DNA"/>
</dbReference>
<keyword evidence="4" id="KW-0813">Transport</keyword>
<dbReference type="AlphaFoldDB" id="A0A1D2VKV1"/>
<dbReference type="PROSITE" id="PS00440">
    <property type="entry name" value="ACYLTRANSF_C_2"/>
    <property type="match status" value="1"/>
</dbReference>
<keyword evidence="11" id="KW-0472">Membrane</keyword>
<dbReference type="EC" id="2.3.1.7" evidence="16"/>
<evidence type="ECO:0000256" key="2">
    <source>
        <dbReference type="ARBA" id="ARBA00004443"/>
    </source>
</evidence>
<evidence type="ECO:0000256" key="14">
    <source>
        <dbReference type="ARBA" id="ARBA00052702"/>
    </source>
</evidence>
<evidence type="ECO:0000256" key="11">
    <source>
        <dbReference type="ARBA" id="ARBA00023136"/>
    </source>
</evidence>
<dbReference type="SUPFAM" id="SSF52777">
    <property type="entry name" value="CoA-dependent acyltransferases"/>
    <property type="match status" value="2"/>
</dbReference>
<evidence type="ECO:0000256" key="4">
    <source>
        <dbReference type="ARBA" id="ARBA00022448"/>
    </source>
</evidence>
<name>A0A1D2VKV1_9ASCO</name>
<evidence type="ECO:0000256" key="9">
    <source>
        <dbReference type="ARBA" id="ARBA00023098"/>
    </source>
</evidence>
<evidence type="ECO:0000256" key="8">
    <source>
        <dbReference type="ARBA" id="ARBA00022946"/>
    </source>
</evidence>
<evidence type="ECO:0000313" key="21">
    <source>
        <dbReference type="EMBL" id="ODV62208.1"/>
    </source>
</evidence>
<dbReference type="GeneID" id="30963958"/>
<keyword evidence="6" id="KW-0999">Mitochondrion inner membrane</keyword>
<evidence type="ECO:0000256" key="10">
    <source>
        <dbReference type="ARBA" id="ARBA00023128"/>
    </source>
</evidence>
<comment type="catalytic activity">
    <reaction evidence="14">
        <text>(R)-carnitine + acetyl-CoA = O-acetyl-(R)-carnitine + CoA</text>
        <dbReference type="Rhea" id="RHEA:21136"/>
        <dbReference type="ChEBI" id="CHEBI:16347"/>
        <dbReference type="ChEBI" id="CHEBI:57287"/>
        <dbReference type="ChEBI" id="CHEBI:57288"/>
        <dbReference type="ChEBI" id="CHEBI:57589"/>
        <dbReference type="EC" id="2.3.1.7"/>
    </reaction>
</comment>
<keyword evidence="8" id="KW-0809">Transit peptide</keyword>
<proteinExistence type="inferred from homology"/>
<dbReference type="GO" id="GO:0006631">
    <property type="term" value="P:fatty acid metabolic process"/>
    <property type="evidence" value="ECO:0007669"/>
    <property type="project" value="UniProtKB-KW"/>
</dbReference>
<dbReference type="PANTHER" id="PTHR22589">
    <property type="entry name" value="CARNITINE O-ACYLTRANSFERASE"/>
    <property type="match status" value="1"/>
</dbReference>
<dbReference type="PANTHER" id="PTHR22589:SF103">
    <property type="entry name" value="CARNITINE O-ACETYL-TRANSFERASE, ISOFORM A-RELATED"/>
    <property type="match status" value="1"/>
</dbReference>
<evidence type="ECO:0000256" key="6">
    <source>
        <dbReference type="ARBA" id="ARBA00022792"/>
    </source>
</evidence>
<evidence type="ECO:0000256" key="5">
    <source>
        <dbReference type="ARBA" id="ARBA00022679"/>
    </source>
</evidence>
<evidence type="ECO:0000256" key="3">
    <source>
        <dbReference type="ARBA" id="ARBA00005232"/>
    </source>
</evidence>
<evidence type="ECO:0000256" key="18">
    <source>
        <dbReference type="PIRSR" id="PIRSR600542-1"/>
    </source>
</evidence>
<keyword evidence="12" id="KW-0576">Peroxisome</keyword>
<dbReference type="InterPro" id="IPR039551">
    <property type="entry name" value="Cho/carn_acyl_trans"/>
</dbReference>
<evidence type="ECO:0000256" key="16">
    <source>
        <dbReference type="ARBA" id="ARBA00066910"/>
    </source>
</evidence>
<evidence type="ECO:0000256" key="13">
    <source>
        <dbReference type="ARBA" id="ARBA00023315"/>
    </source>
</evidence>
<dbReference type="InterPro" id="IPR023213">
    <property type="entry name" value="CAT-like_dom_sf"/>
</dbReference>
<evidence type="ECO:0000259" key="20">
    <source>
        <dbReference type="Pfam" id="PF00755"/>
    </source>
</evidence>
<evidence type="ECO:0000313" key="22">
    <source>
        <dbReference type="Proteomes" id="UP000095038"/>
    </source>
</evidence>
<dbReference type="Proteomes" id="UP000095038">
    <property type="component" value="Unassembled WGS sequence"/>
</dbReference>
<feature type="active site" description="Proton acceptor" evidence="18">
    <location>
        <position position="330"/>
    </location>
</feature>
<comment type="function">
    <text evidence="15">Carnitine acetylase is specific for short chain fatty acids. Carnitine acetylase seems to affect the flux through the pyruvate dehydrogenase complex. It may be involved as well in the transport of acetyl-CoA into mitochondria.</text>
</comment>
<dbReference type="InParanoid" id="A0A1D2VKV1"/>
<dbReference type="InterPro" id="IPR000542">
    <property type="entry name" value="Carn_acyl_trans"/>
</dbReference>
<evidence type="ECO:0000256" key="1">
    <source>
        <dbReference type="ARBA" id="ARBA00004275"/>
    </source>
</evidence>
<keyword evidence="13 19" id="KW-0012">Acyltransferase</keyword>
<organism evidence="21 22">
    <name type="scientific">Ascoidea rubescens DSM 1968</name>
    <dbReference type="NCBI Taxonomy" id="1344418"/>
    <lineage>
        <taxon>Eukaryota</taxon>
        <taxon>Fungi</taxon>
        <taxon>Dikarya</taxon>
        <taxon>Ascomycota</taxon>
        <taxon>Saccharomycotina</taxon>
        <taxon>Saccharomycetes</taxon>
        <taxon>Ascoideaceae</taxon>
        <taxon>Ascoidea</taxon>
    </lineage>
</organism>
<comment type="subcellular location">
    <subcellularLocation>
        <location evidence="2">Mitochondrion inner membrane</location>
        <topology evidence="2">Peripheral membrane protein</topology>
        <orientation evidence="2">Matrix side</orientation>
    </subcellularLocation>
    <subcellularLocation>
        <location evidence="1">Peroxisome</location>
    </subcellularLocation>
</comment>
<dbReference type="STRING" id="1344418.A0A1D2VKV1"/>
<dbReference type="GO" id="GO:0004092">
    <property type="term" value="F:carnitine O-acetyltransferase activity"/>
    <property type="evidence" value="ECO:0007669"/>
    <property type="project" value="UniProtKB-EC"/>
</dbReference>
<keyword evidence="22" id="KW-1185">Reference proteome</keyword>
<dbReference type="Gene3D" id="3.30.559.10">
    <property type="entry name" value="Chloramphenicol acetyltransferase-like domain"/>
    <property type="match status" value="1"/>
</dbReference>
<evidence type="ECO:0000256" key="19">
    <source>
        <dbReference type="RuleBase" id="RU003801"/>
    </source>
</evidence>
<feature type="domain" description="Choline/carnitine acyltransferase" evidence="20">
    <location>
        <begin position="24"/>
        <end position="596"/>
    </location>
</feature>
<sequence length="630" mass="72196">MAFSTSLANKKGDMLSYFDKMPQLPVPDLNDSAALYLQSIKPLVSSEEHYKSIESKLKDFIKPNGQGQILQKRLEDKSADPKTQNWLSEWWDNDAYLAYRDPVIPYVSYFFSHAENVLPAFLEKNQLKKASLLISSIIDFKEQVDNETLPPELIRGQFAFCMASFKFMFNNCRIPEKPSDTTAVYDPLDLKNQFLIVIKNNRFYKLYHHDKNNKKLSNLQILNQLNQIYFDATSKSNGIKQKSIGSLTTLDRDSWTDAYKELKNYTPVNNNSLEEIHKSSFVLCLDDYSPLSLEERSRYAWHGDGRNRFFDKPLQFFVASNGQSGFLGEHSKMDGTPTLQLNNYIGDQFKKISQNAIDPFNPSTQDSSLDSLIQQPTELKFDISPSIASQIDSAEKSFDALLGNHDLKVWRYPGYGKSLIKKFKSSPDAFVQMLIQLAYYKYTGEVKPTYESASTRKYKWGRTETNRTVSEASKKFVETWCNKQSFVSNKDKAAAFYDAINSQNSYIKLASDGLGCDRHIYGLKKSILPGEEPHQFLKDQMTSYSSSWFLSTSQLSSEYFNGYGWSQVHDLGFGLAYMINNEWLNINIVCKKDNPTGLNVQHMYYYLTLAADELKQVLTEVNAEPVKPKL</sequence>
<dbReference type="Gene3D" id="3.30.559.70">
    <property type="entry name" value="Choline/Carnitine o-acyltransferase, domain 2"/>
    <property type="match status" value="1"/>
</dbReference>
<dbReference type="Pfam" id="PF00755">
    <property type="entry name" value="Carn_acyltransf"/>
    <property type="match status" value="1"/>
</dbReference>
<keyword evidence="7" id="KW-0276">Fatty acid metabolism</keyword>
<dbReference type="GO" id="GO:0005743">
    <property type="term" value="C:mitochondrial inner membrane"/>
    <property type="evidence" value="ECO:0007669"/>
    <property type="project" value="UniProtKB-SubCell"/>
</dbReference>
<gene>
    <name evidence="21" type="ORF">ASCRUDRAFT_32009</name>
</gene>
<keyword evidence="5 19" id="KW-0808">Transferase</keyword>
<evidence type="ECO:0000256" key="7">
    <source>
        <dbReference type="ARBA" id="ARBA00022832"/>
    </source>
</evidence>
<dbReference type="FunCoup" id="A0A1D2VKV1">
    <property type="interactions" value="200"/>
</dbReference>
<keyword evidence="9" id="KW-0443">Lipid metabolism</keyword>
<dbReference type="InterPro" id="IPR042231">
    <property type="entry name" value="Cho/carn_acyl_trans_2"/>
</dbReference>
<dbReference type="GO" id="GO:0009437">
    <property type="term" value="P:carnitine metabolic process"/>
    <property type="evidence" value="ECO:0007669"/>
    <property type="project" value="EnsemblFungi"/>
</dbReference>
<dbReference type="GO" id="GO:0005777">
    <property type="term" value="C:peroxisome"/>
    <property type="evidence" value="ECO:0007669"/>
    <property type="project" value="UniProtKB-SubCell"/>
</dbReference>
<evidence type="ECO:0000256" key="12">
    <source>
        <dbReference type="ARBA" id="ARBA00023140"/>
    </source>
</evidence>
<comment type="similarity">
    <text evidence="3 19">Belongs to the carnitine/choline acetyltransferase family.</text>
</comment>
<accession>A0A1D2VKV1</accession>
<evidence type="ECO:0000256" key="15">
    <source>
        <dbReference type="ARBA" id="ARBA00053195"/>
    </source>
</evidence>
<dbReference type="RefSeq" id="XP_020048515.1">
    <property type="nucleotide sequence ID" value="XM_020190322.1"/>
</dbReference>
<evidence type="ECO:0000256" key="17">
    <source>
        <dbReference type="ARBA" id="ARBA00073438"/>
    </source>
</evidence>
<keyword evidence="10" id="KW-0496">Mitochondrion</keyword>
<reference evidence="22" key="1">
    <citation type="submission" date="2016-05" db="EMBL/GenBank/DDBJ databases">
        <title>Comparative genomics of biotechnologically important yeasts.</title>
        <authorList>
            <consortium name="DOE Joint Genome Institute"/>
            <person name="Riley R."/>
            <person name="Haridas S."/>
            <person name="Wolfe K.H."/>
            <person name="Lopes M.R."/>
            <person name="Hittinger C.T."/>
            <person name="Goker M."/>
            <person name="Salamov A."/>
            <person name="Wisecaver J."/>
            <person name="Long T.M."/>
            <person name="Aerts A.L."/>
            <person name="Barry K."/>
            <person name="Choi C."/>
            <person name="Clum A."/>
            <person name="Coughlan A.Y."/>
            <person name="Deshpande S."/>
            <person name="Douglass A.P."/>
            <person name="Hanson S.J."/>
            <person name="Klenk H.-P."/>
            <person name="Labutti K."/>
            <person name="Lapidus A."/>
            <person name="Lindquist E."/>
            <person name="Lipzen A."/>
            <person name="Meier-Kolthoff J.P."/>
            <person name="Ohm R.A."/>
            <person name="Otillar R.P."/>
            <person name="Pangilinan J."/>
            <person name="Peng Y."/>
            <person name="Rokas A."/>
            <person name="Rosa C.A."/>
            <person name="Scheuner C."/>
            <person name="Sibirny A.A."/>
            <person name="Slot J.C."/>
            <person name="Stielow J.B."/>
            <person name="Sun H."/>
            <person name="Kurtzman C.P."/>
            <person name="Blackwell M."/>
            <person name="Grigoriev I.V."/>
            <person name="Jeffries T.W."/>
        </authorList>
    </citation>
    <scope>NUCLEOTIDE SEQUENCE [LARGE SCALE GENOMIC DNA]</scope>
    <source>
        <strain evidence="22">DSM 1968</strain>
    </source>
</reference>
<dbReference type="FunFam" id="3.30.559.70:FF:000007">
    <property type="entry name" value="Carnitine O-acetyltransferase, mitochondrial"/>
    <property type="match status" value="1"/>
</dbReference>